<dbReference type="AlphaFoldDB" id="A0A0D1BWC1"/>
<dbReference type="PATRIC" id="fig|1379739.3.peg.2570"/>
<accession>A0A0D1BWC1</accession>
<dbReference type="SUPFAM" id="SSF53649">
    <property type="entry name" value="Alkaline phosphatase-like"/>
    <property type="match status" value="1"/>
</dbReference>
<gene>
    <name evidence="1" type="ORF">N495_10990</name>
</gene>
<dbReference type="Gene3D" id="3.40.720.10">
    <property type="entry name" value="Alkaline Phosphatase, subunit A"/>
    <property type="match status" value="1"/>
</dbReference>
<dbReference type="OrthoDB" id="502398at2"/>
<evidence type="ECO:0000313" key="2">
    <source>
        <dbReference type="Proteomes" id="UP000032250"/>
    </source>
</evidence>
<organism evidence="1 2">
    <name type="scientific">Clostridium botulinum B2 450</name>
    <dbReference type="NCBI Taxonomy" id="1379739"/>
    <lineage>
        <taxon>Bacteria</taxon>
        <taxon>Bacillati</taxon>
        <taxon>Bacillota</taxon>
        <taxon>Clostridia</taxon>
        <taxon>Eubacteriales</taxon>
        <taxon>Clostridiaceae</taxon>
        <taxon>Clostridium</taxon>
    </lineage>
</organism>
<dbReference type="InterPro" id="IPR002591">
    <property type="entry name" value="Phosphodiest/P_Trfase"/>
</dbReference>
<dbReference type="RefSeq" id="WP_043032063.1">
    <property type="nucleotide sequence ID" value="NZ_JXSU01000007.1"/>
</dbReference>
<dbReference type="EMBL" id="JXSU01000007">
    <property type="protein sequence ID" value="KIS24082.1"/>
    <property type="molecule type" value="Genomic_DNA"/>
</dbReference>
<proteinExistence type="predicted"/>
<name>A0A0D1BWC1_CLOBO</name>
<sequence length="364" mass="41959">MFVDYNNSIVNLACSILEYFGAESEHSTLKEVDELLKYQYKNVVILLFDGLGVDTLQYHLSENVFFRKNLIKEYSSVFPPTTTSATTSIESGLTPLEHGWLGWSLYFSEINKIVNAFINTEKDTEIHVADYHVASQILPYKSIYEKIRDARMANAYSVSKFGSNKIKTFDELTHEVERLCATSEKKYIYGYWENPDSLMHEFGCYNSLVTENIKELEEKVTDMCKRLSDTLVIVTADHGHCNLKHYILSVYPKLITMLKRPTSIETRATAFYIKDEYLNDFSTEFHYNFGDDFLLYSKEEVIEKSIFGVGKMHPKFEEFIGDYLAVAISDKGIVYSQRSNQFISNHAGMTEQELKIPLIAICKK</sequence>
<dbReference type="InterPro" id="IPR017850">
    <property type="entry name" value="Alkaline_phosphatase_core_sf"/>
</dbReference>
<reference evidence="1 2" key="1">
    <citation type="submission" date="2014-06" db="EMBL/GenBank/DDBJ databases">
        <title>Genome characterization of distinct group I Clostridium botulinum lineages.</title>
        <authorList>
            <person name="Giordani F."/>
            <person name="Anselmo A."/>
            <person name="Fillo S."/>
            <person name="Palozzi A.M."/>
            <person name="Fortunato A."/>
            <person name="Gentile B."/>
            <person name="Ciammaruconi A."/>
            <person name="Anniballi F."/>
            <person name="De Medici D."/>
            <person name="Lista F."/>
        </authorList>
    </citation>
    <scope>NUCLEOTIDE SEQUENCE [LARGE SCALE GENOMIC DNA]</scope>
    <source>
        <strain evidence="1 2">B2 450</strain>
    </source>
</reference>
<comment type="caution">
    <text evidence="1">The sequence shown here is derived from an EMBL/GenBank/DDBJ whole genome shotgun (WGS) entry which is preliminary data.</text>
</comment>
<protein>
    <submittedName>
        <fullName evidence="1">Uncharacterized protein</fullName>
    </submittedName>
</protein>
<dbReference type="HOGENOM" id="CLU_039939_1_0_9"/>
<dbReference type="Proteomes" id="UP000032250">
    <property type="component" value="Unassembled WGS sequence"/>
</dbReference>
<evidence type="ECO:0000313" key="1">
    <source>
        <dbReference type="EMBL" id="KIS24082.1"/>
    </source>
</evidence>
<dbReference type="Pfam" id="PF01663">
    <property type="entry name" value="Phosphodiest"/>
    <property type="match status" value="1"/>
</dbReference>